<dbReference type="Pfam" id="PF00535">
    <property type="entry name" value="Glycos_transf_2"/>
    <property type="match status" value="1"/>
</dbReference>
<evidence type="ECO:0000256" key="7">
    <source>
        <dbReference type="SAM" id="Phobius"/>
    </source>
</evidence>
<feature type="transmembrane region" description="Helical" evidence="7">
    <location>
        <begin position="266"/>
        <end position="288"/>
    </location>
</feature>
<evidence type="ECO:0000313" key="10">
    <source>
        <dbReference type="Proteomes" id="UP000298112"/>
    </source>
</evidence>
<proteinExistence type="predicted"/>
<evidence type="ECO:0000313" key="9">
    <source>
        <dbReference type="EMBL" id="TGM60651.1"/>
    </source>
</evidence>
<evidence type="ECO:0000256" key="5">
    <source>
        <dbReference type="ARBA" id="ARBA00022989"/>
    </source>
</evidence>
<dbReference type="Gene3D" id="3.90.550.10">
    <property type="entry name" value="Spore Coat Polysaccharide Biosynthesis Protein SpsA, Chain A"/>
    <property type="match status" value="1"/>
</dbReference>
<organism evidence="9 10">
    <name type="scientific">Leptospira vanthielii</name>
    <dbReference type="NCBI Taxonomy" id="293085"/>
    <lineage>
        <taxon>Bacteria</taxon>
        <taxon>Pseudomonadati</taxon>
        <taxon>Spirochaetota</taxon>
        <taxon>Spirochaetia</taxon>
        <taxon>Leptospirales</taxon>
        <taxon>Leptospiraceae</taxon>
        <taxon>Leptospira</taxon>
    </lineage>
</organism>
<evidence type="ECO:0000256" key="2">
    <source>
        <dbReference type="ARBA" id="ARBA00022676"/>
    </source>
</evidence>
<keyword evidence="10" id="KW-1185">Reference proteome</keyword>
<dbReference type="EMBL" id="RQHF01000008">
    <property type="protein sequence ID" value="TGM60651.1"/>
    <property type="molecule type" value="Genomic_DNA"/>
</dbReference>
<dbReference type="InterPro" id="IPR050256">
    <property type="entry name" value="Glycosyltransferase_2"/>
</dbReference>
<evidence type="ECO:0000256" key="1">
    <source>
        <dbReference type="ARBA" id="ARBA00004141"/>
    </source>
</evidence>
<gene>
    <name evidence="9" type="ORF">EHQ95_01890</name>
</gene>
<keyword evidence="2" id="KW-0328">Glycosyltransferase</keyword>
<evidence type="ECO:0000256" key="4">
    <source>
        <dbReference type="ARBA" id="ARBA00022692"/>
    </source>
</evidence>
<name>A0ABY2NSS1_9LEPT</name>
<keyword evidence="6 7" id="KW-0472">Membrane</keyword>
<feature type="domain" description="Glycosyltransferase 2-like" evidence="8">
    <location>
        <begin position="6"/>
        <end position="167"/>
    </location>
</feature>
<dbReference type="PANTHER" id="PTHR48090:SF1">
    <property type="entry name" value="PROPHAGE BACTOPRENOL GLUCOSYL TRANSFERASE HOMOLOG"/>
    <property type="match status" value="1"/>
</dbReference>
<keyword evidence="3" id="KW-0808">Transferase</keyword>
<evidence type="ECO:0000259" key="8">
    <source>
        <dbReference type="Pfam" id="PF00535"/>
    </source>
</evidence>
<evidence type="ECO:0000256" key="6">
    <source>
        <dbReference type="ARBA" id="ARBA00023136"/>
    </source>
</evidence>
<comment type="caution">
    <text evidence="9">The sequence shown here is derived from an EMBL/GenBank/DDBJ whole genome shotgun (WGS) entry which is preliminary data.</text>
</comment>
<keyword evidence="4 7" id="KW-0812">Transmembrane</keyword>
<dbReference type="SUPFAM" id="SSF53448">
    <property type="entry name" value="Nucleotide-diphospho-sugar transferases"/>
    <property type="match status" value="1"/>
</dbReference>
<dbReference type="CDD" id="cd04187">
    <property type="entry name" value="DPM1_like_bac"/>
    <property type="match status" value="1"/>
</dbReference>
<sequence>MKSIDIVVPSFNEEGNIKSLYERIVKLNIRKYKLRLIFVDDGSKDNTLFEIKKLPKNKIGLKVAFISFSRNFGHQVALKAGLDHSKADAVISMDADLQHPPELIPKLIQRWEEGAEIVYTIRKDNEKVSWFKRNTASIFYNLLNYLSGLQISHGAADFRLLDKKVIQALKMYNEKNLFIRGLVTAIGFKKESIEYIPELRVWGVSKYSIKRMFLFALDGITSFSVKPLHFATYFGMLLSFFSGAYGIYAIIIFFTSDSVVTGWASVLTSVLFIGGVQLIILGIIGEYLGKLFIQSKGRPNYLISEKDV</sequence>
<dbReference type="InterPro" id="IPR001173">
    <property type="entry name" value="Glyco_trans_2-like"/>
</dbReference>
<evidence type="ECO:0000256" key="3">
    <source>
        <dbReference type="ARBA" id="ARBA00022679"/>
    </source>
</evidence>
<keyword evidence="5 7" id="KW-1133">Transmembrane helix</keyword>
<reference evidence="10" key="1">
    <citation type="journal article" date="2019" name="PLoS Negl. Trop. Dis.">
        <title>Revisiting the worldwide diversity of Leptospira species in the environment.</title>
        <authorList>
            <person name="Vincent A.T."/>
            <person name="Schiettekatte O."/>
            <person name="Bourhy P."/>
            <person name="Veyrier F.J."/>
            <person name="Picardeau M."/>
        </authorList>
    </citation>
    <scope>NUCLEOTIDE SEQUENCE [LARGE SCALE GENOMIC DNA]</scope>
    <source>
        <strain evidence="10">201601955</strain>
    </source>
</reference>
<protein>
    <submittedName>
        <fullName evidence="9">Glycosyltransferase</fullName>
    </submittedName>
</protein>
<feature type="transmembrane region" description="Helical" evidence="7">
    <location>
        <begin position="230"/>
        <end position="254"/>
    </location>
</feature>
<dbReference type="PANTHER" id="PTHR48090">
    <property type="entry name" value="UNDECAPRENYL-PHOSPHATE 4-DEOXY-4-FORMAMIDO-L-ARABINOSE TRANSFERASE-RELATED"/>
    <property type="match status" value="1"/>
</dbReference>
<comment type="subcellular location">
    <subcellularLocation>
        <location evidence="1">Membrane</location>
        <topology evidence="1">Multi-pass membrane protein</topology>
    </subcellularLocation>
</comment>
<accession>A0ABY2NSS1</accession>
<dbReference type="InterPro" id="IPR029044">
    <property type="entry name" value="Nucleotide-diphossugar_trans"/>
</dbReference>
<dbReference type="RefSeq" id="WP_135656727.1">
    <property type="nucleotide sequence ID" value="NZ_RQHF01000008.1"/>
</dbReference>
<dbReference type="Proteomes" id="UP000298112">
    <property type="component" value="Unassembled WGS sequence"/>
</dbReference>